<evidence type="ECO:0000256" key="1">
    <source>
        <dbReference type="SAM" id="Coils"/>
    </source>
</evidence>
<dbReference type="Pfam" id="PF00644">
    <property type="entry name" value="PARP"/>
    <property type="match status" value="1"/>
</dbReference>
<keyword evidence="1" id="KW-0175">Coiled coil</keyword>
<feature type="coiled-coil region" evidence="1">
    <location>
        <begin position="183"/>
        <end position="221"/>
    </location>
</feature>
<sequence length="577" mass="65846">MITQVETSVDQLKSTTILNHFYFFPMSAHPAKKVKLEDLPLCPYGSNCYRKNPAHFKEYSHSDTASSSTTTSEVKPTNNKTLPVCPFGATCYRKNLLHFAEFSHPFNLLNPDADSSDEEEEKTTESTKPKETIECGKKRKAESKEYNDEEETEEYNSDDESAYDVKLEKTFSKMNDDEKRLMIERAFELKEKLKEKLKKSREEAEERKKEVEQLQSKITEGALLMEGEEEVLKGTHVKYFELFPERSYKQGSAAEVHFRLAESQFYRLLSGYATAQVIKVEYVCNPILINKFNKAREELKEKRGVEYSYPVLAFHGTAIANIQPICETGFKIPGQKGFQHATDSGYYGRGTYFSEYPGYSMGYIKGSTKLLLCQVLQGKIYQCTQLITGAGLQDGYDSHCSPCKKELVIFRSDYILPQYIVHYKLNAGEFKYTAHGITKELIKKKLTKIRKLYKKAVTKKDQTIFAGYKFAFIGQMADTPLAIETLVQRFGGHVCKNEYGSNGKKGSKKAAFAYYGFSNYDAPSVIICSVAEMEATTPSMELQAYKNMGFQIFYREDFLYDSIIEGVAKSIDDYVHD</sequence>
<dbReference type="Gene3D" id="3.90.228.10">
    <property type="match status" value="1"/>
</dbReference>
<feature type="domain" description="PBZ-type" evidence="4">
    <location>
        <begin position="83"/>
        <end position="105"/>
    </location>
</feature>
<dbReference type="Pfam" id="PF10283">
    <property type="entry name" value="zf-CCHH"/>
    <property type="match status" value="2"/>
</dbReference>
<reference evidence="5" key="1">
    <citation type="submission" date="2021-02" db="EMBL/GenBank/DDBJ databases">
        <authorList>
            <person name="Nowell W R."/>
        </authorList>
    </citation>
    <scope>NUCLEOTIDE SEQUENCE</scope>
</reference>
<dbReference type="PANTHER" id="PTHR21315:SF3">
    <property type="entry name" value="PARP DOMAIN-CONTAINING PROTEIN"/>
    <property type="match status" value="1"/>
</dbReference>
<name>A0A814LUU4_9BILA</name>
<protein>
    <recommendedName>
        <fullName evidence="7">Poly [ADP-ribose] polymerase</fullName>
    </recommendedName>
</protein>
<feature type="compositionally biased region" description="Acidic residues" evidence="2">
    <location>
        <begin position="147"/>
        <end position="161"/>
    </location>
</feature>
<dbReference type="InterPro" id="IPR012317">
    <property type="entry name" value="Poly(ADP-ribose)pol_cat_dom"/>
</dbReference>
<evidence type="ECO:0000259" key="3">
    <source>
        <dbReference type="Pfam" id="PF00644"/>
    </source>
</evidence>
<feature type="region of interest" description="Disordered" evidence="2">
    <location>
        <begin position="110"/>
        <end position="161"/>
    </location>
</feature>
<organism evidence="5 6">
    <name type="scientific">Rotaria sordida</name>
    <dbReference type="NCBI Taxonomy" id="392033"/>
    <lineage>
        <taxon>Eukaryota</taxon>
        <taxon>Metazoa</taxon>
        <taxon>Spiralia</taxon>
        <taxon>Gnathifera</taxon>
        <taxon>Rotifera</taxon>
        <taxon>Eurotatoria</taxon>
        <taxon>Bdelloidea</taxon>
        <taxon>Philodinida</taxon>
        <taxon>Philodinidae</taxon>
        <taxon>Rotaria</taxon>
    </lineage>
</organism>
<dbReference type="GO" id="GO:0008408">
    <property type="term" value="F:3'-5' exonuclease activity"/>
    <property type="evidence" value="ECO:0007669"/>
    <property type="project" value="InterPro"/>
</dbReference>
<dbReference type="GO" id="GO:0003950">
    <property type="term" value="F:NAD+ poly-ADP-ribosyltransferase activity"/>
    <property type="evidence" value="ECO:0007669"/>
    <property type="project" value="InterPro"/>
</dbReference>
<feature type="domain" description="PARP catalytic" evidence="3">
    <location>
        <begin position="274"/>
        <end position="385"/>
    </location>
</feature>
<feature type="compositionally biased region" description="Basic and acidic residues" evidence="2">
    <location>
        <begin position="123"/>
        <end position="146"/>
    </location>
</feature>
<evidence type="ECO:0000313" key="5">
    <source>
        <dbReference type="EMBL" id="CAF1071188.1"/>
    </source>
</evidence>
<accession>A0A814LUU4</accession>
<dbReference type="Proteomes" id="UP000663889">
    <property type="component" value="Unassembled WGS sequence"/>
</dbReference>
<dbReference type="AlphaFoldDB" id="A0A814LUU4"/>
<dbReference type="EMBL" id="CAJNOU010000712">
    <property type="protein sequence ID" value="CAF1071188.1"/>
    <property type="molecule type" value="Genomic_DNA"/>
</dbReference>
<evidence type="ECO:0000259" key="4">
    <source>
        <dbReference type="Pfam" id="PF10283"/>
    </source>
</evidence>
<dbReference type="SUPFAM" id="SSF56399">
    <property type="entry name" value="ADP-ribosylation"/>
    <property type="match status" value="1"/>
</dbReference>
<gene>
    <name evidence="5" type="ORF">SEV965_LOCUS14363</name>
</gene>
<evidence type="ECO:0008006" key="7">
    <source>
        <dbReference type="Google" id="ProtNLM"/>
    </source>
</evidence>
<evidence type="ECO:0000313" key="6">
    <source>
        <dbReference type="Proteomes" id="UP000663889"/>
    </source>
</evidence>
<feature type="region of interest" description="Disordered" evidence="2">
    <location>
        <begin position="59"/>
        <end position="78"/>
    </location>
</feature>
<dbReference type="GO" id="GO:0006302">
    <property type="term" value="P:double-strand break repair"/>
    <property type="evidence" value="ECO:0007669"/>
    <property type="project" value="InterPro"/>
</dbReference>
<dbReference type="PANTHER" id="PTHR21315">
    <property type="entry name" value="APRATAXIN AND PNK-LIKE FACTOR-RELATED"/>
    <property type="match status" value="1"/>
</dbReference>
<feature type="domain" description="PBZ-type" evidence="4">
    <location>
        <begin position="40"/>
        <end position="61"/>
    </location>
</feature>
<dbReference type="InterPro" id="IPR019406">
    <property type="entry name" value="APLF_PBZ"/>
</dbReference>
<evidence type="ECO:0000256" key="2">
    <source>
        <dbReference type="SAM" id="MobiDB-lite"/>
    </source>
</evidence>
<dbReference type="InterPro" id="IPR039253">
    <property type="entry name" value="APLF"/>
</dbReference>
<proteinExistence type="predicted"/>
<dbReference type="GO" id="GO:0003906">
    <property type="term" value="F:DNA-(apurinic or apyrimidinic site) endonuclease activity"/>
    <property type="evidence" value="ECO:0007669"/>
    <property type="project" value="InterPro"/>
</dbReference>
<feature type="compositionally biased region" description="Low complexity" evidence="2">
    <location>
        <begin position="62"/>
        <end position="72"/>
    </location>
</feature>
<comment type="caution">
    <text evidence="5">The sequence shown here is derived from an EMBL/GenBank/DDBJ whole genome shotgun (WGS) entry which is preliminary data.</text>
</comment>